<reference evidence="1" key="1">
    <citation type="submission" date="2019-08" db="EMBL/GenBank/DDBJ databases">
        <title>Genome sequence of Clostridiales bacterium MT110.</title>
        <authorList>
            <person name="Cao J."/>
        </authorList>
    </citation>
    <scope>NUCLEOTIDE SEQUENCE</scope>
    <source>
        <strain evidence="1">MT110</strain>
    </source>
</reference>
<evidence type="ECO:0000313" key="1">
    <source>
        <dbReference type="EMBL" id="QOX64281.1"/>
    </source>
</evidence>
<proteinExistence type="predicted"/>
<organism evidence="1 2">
    <name type="scientific">Anoxybacterium hadale</name>
    <dbReference type="NCBI Taxonomy" id="3408580"/>
    <lineage>
        <taxon>Bacteria</taxon>
        <taxon>Bacillati</taxon>
        <taxon>Bacillota</taxon>
        <taxon>Clostridia</taxon>
        <taxon>Peptostreptococcales</taxon>
        <taxon>Anaerovoracaceae</taxon>
        <taxon>Anoxybacterium</taxon>
    </lineage>
</organism>
<evidence type="ECO:0000313" key="2">
    <source>
        <dbReference type="Proteomes" id="UP000594014"/>
    </source>
</evidence>
<dbReference type="Proteomes" id="UP000594014">
    <property type="component" value="Chromosome"/>
</dbReference>
<accession>A0ACD1ACY8</accession>
<sequence length="240" mass="26760">MKNQGDHMMGEELMERSAKDTGILIFHGFGGETEDVRLLAESLAACGYTVEAPLLPGHGTTRRDLADTTYFDWITSAEQAYIRISAKSNRIIAVGFSMGGLLTANLWNYGFAGIITVNTPVYYWNLKNIIKNLLSDFRGYLGKYLNAANCSPIASLVEFQKLLFLTKPMFANITSRALIIQAMDDDTVHHRSADYIYGKLCGEKSLYRVADGGHMLFRSQRGPEICGVIESFVQKIHTQK</sequence>
<gene>
    <name evidence="1" type="ORF">FRZ06_13485</name>
</gene>
<name>A0ACD1ACY8_9FIRM</name>
<protein>
    <submittedName>
        <fullName evidence="1">Alpha/beta fold hydrolase</fullName>
    </submittedName>
</protein>
<keyword evidence="1" id="KW-0378">Hydrolase</keyword>
<keyword evidence="2" id="KW-1185">Reference proteome</keyword>
<dbReference type="EMBL" id="CP042469">
    <property type="protein sequence ID" value="QOX64281.1"/>
    <property type="molecule type" value="Genomic_DNA"/>
</dbReference>